<dbReference type="Gene3D" id="3.40.50.1820">
    <property type="entry name" value="alpha/beta hydrolase"/>
    <property type="match status" value="1"/>
</dbReference>
<dbReference type="VEuPathDB" id="FungiDB:FOXG_15084"/>
<dbReference type="GO" id="GO:0016787">
    <property type="term" value="F:hydrolase activity"/>
    <property type="evidence" value="ECO:0007669"/>
    <property type="project" value="UniProtKB-KW"/>
</dbReference>
<organism evidence="3 4">
    <name type="scientific">Fusarium oxysporum</name>
    <name type="common">Fusarium vascular wilt</name>
    <dbReference type="NCBI Taxonomy" id="5507"/>
    <lineage>
        <taxon>Eukaryota</taxon>
        <taxon>Fungi</taxon>
        <taxon>Dikarya</taxon>
        <taxon>Ascomycota</taxon>
        <taxon>Pezizomycotina</taxon>
        <taxon>Sordariomycetes</taxon>
        <taxon>Hypocreomycetidae</taxon>
        <taxon>Hypocreales</taxon>
        <taxon>Nectriaceae</taxon>
        <taxon>Fusarium</taxon>
        <taxon>Fusarium oxysporum species complex</taxon>
    </lineage>
</organism>
<keyword evidence="1" id="KW-0378">Hydrolase</keyword>
<evidence type="ECO:0000313" key="3">
    <source>
        <dbReference type="EMBL" id="RKK75255.1"/>
    </source>
</evidence>
<evidence type="ECO:0000259" key="2">
    <source>
        <dbReference type="Pfam" id="PF07859"/>
    </source>
</evidence>
<comment type="caution">
    <text evidence="3">The sequence shown here is derived from an EMBL/GenBank/DDBJ whole genome shotgun (WGS) entry which is preliminary data.</text>
</comment>
<dbReference type="VEuPathDB" id="FungiDB:FOMG_11928"/>
<dbReference type="PANTHER" id="PTHR48081">
    <property type="entry name" value="AB HYDROLASE SUPERFAMILY PROTEIN C4A8.06C"/>
    <property type="match status" value="1"/>
</dbReference>
<dbReference type="EMBL" id="MRCX01000063">
    <property type="protein sequence ID" value="RKK75255.1"/>
    <property type="molecule type" value="Genomic_DNA"/>
</dbReference>
<dbReference type="Pfam" id="PF07859">
    <property type="entry name" value="Abhydrolase_3"/>
    <property type="match status" value="1"/>
</dbReference>
<dbReference type="VEuPathDB" id="FungiDB:HZS61_014245"/>
<gene>
    <name evidence="3" type="ORF">BFJ69_g7845</name>
</gene>
<dbReference type="InterPro" id="IPR029058">
    <property type="entry name" value="AB_hydrolase_fold"/>
</dbReference>
<feature type="domain" description="Alpha/beta hydrolase fold-3" evidence="2">
    <location>
        <begin position="46"/>
        <end position="261"/>
    </location>
</feature>
<name>A0A420N4R4_FUSOX</name>
<dbReference type="InterPro" id="IPR013094">
    <property type="entry name" value="AB_hydrolase_3"/>
</dbReference>
<evidence type="ECO:0000256" key="1">
    <source>
        <dbReference type="ARBA" id="ARBA00022801"/>
    </source>
</evidence>
<dbReference type="VEuPathDB" id="FungiDB:FOIG_04611"/>
<dbReference type="SUPFAM" id="SSF53474">
    <property type="entry name" value="alpha/beta-Hydrolases"/>
    <property type="match status" value="1"/>
</dbReference>
<dbReference type="Proteomes" id="UP000285084">
    <property type="component" value="Unassembled WGS sequence"/>
</dbReference>
<evidence type="ECO:0000313" key="4">
    <source>
        <dbReference type="Proteomes" id="UP000285084"/>
    </source>
</evidence>
<dbReference type="InterPro" id="IPR050300">
    <property type="entry name" value="GDXG_lipolytic_enzyme"/>
</dbReference>
<dbReference type="AlphaFoldDB" id="A0A420N4R4"/>
<proteinExistence type="predicted"/>
<protein>
    <recommendedName>
        <fullName evidence="2">Alpha/beta hydrolase fold-3 domain-containing protein</fullName>
    </recommendedName>
</protein>
<dbReference type="PANTHER" id="PTHR48081:SF8">
    <property type="entry name" value="ALPHA_BETA HYDROLASE FOLD-3 DOMAIN-CONTAINING PROTEIN-RELATED"/>
    <property type="match status" value="1"/>
</dbReference>
<dbReference type="VEuPathDB" id="FungiDB:FOC1_g10012053"/>
<sequence>MVRQHPTQYLAPTQDCSIVDIPMRDGHMSNIRVYQPASSTPVGLFVLLHGGGFCLGDNANVGLDPQALATLHDITVVSISYRLAPENKFPTAPNDVWDTMVWLTTTANARSVGIQLSNRFFIGGISAGANLAAVTAQQWVTKAKKPSISGVWLSMPMLLDAAIVPERFKEVWISREQNAEAMILDKPALDFIKSVYAPDVLSADYSPFNAETAHERFPPVYFQICGQDPLRDDGLVYEKVLRENGVQTKVDIYPGVPHGFADVFKNFAMCEQWKSDILKGITWLVGQSVVE</sequence>
<dbReference type="VEuPathDB" id="FungiDB:FOC4_g10002210"/>
<accession>A0A420N4R4</accession>
<reference evidence="3 4" key="1">
    <citation type="journal article" date="2018" name="Sci. Rep.">
        <title>Characterisation of pathogen-specific regions and novel effector candidates in Fusarium oxysporum f. sp. cepae.</title>
        <authorList>
            <person name="Armitage A.D."/>
            <person name="Taylor A."/>
            <person name="Sobczyk M.K."/>
            <person name="Baxter L."/>
            <person name="Greenfield B.P."/>
            <person name="Bates H.J."/>
            <person name="Wilson F."/>
            <person name="Jackson A.C."/>
            <person name="Ott S."/>
            <person name="Harrison R.J."/>
            <person name="Clarkson J.P."/>
        </authorList>
    </citation>
    <scope>NUCLEOTIDE SEQUENCE [LARGE SCALE GENOMIC DNA]</scope>
    <source>
        <strain evidence="3 4">Fo_A13</strain>
    </source>
</reference>
<dbReference type="VEuPathDB" id="FungiDB:FOZG_17981"/>